<feature type="region of interest" description="Disordered" evidence="1">
    <location>
        <begin position="1"/>
        <end position="26"/>
    </location>
</feature>
<dbReference type="HOGENOM" id="CLU_1458303_0_0_6"/>
<sequence length="185" mass="20695">MSEEQTRISTSGTSATRLKQREKKPIIPSPEELKEAAHEAIRDISPEARRNTIRKQLEACRDDLVQMRKDGQTILDIAMAYVTAFARFDSRGVAISYFAKIISDITKDEFPRPPKKIPTTRSTSANSGSRQNHASMRHGSQDDRTPAEKLEEARQAREVSARNNGGSADNNGLPPGYRERSLDEL</sequence>
<proteinExistence type="predicted"/>
<evidence type="ECO:0000313" key="2">
    <source>
        <dbReference type="EMBL" id="AEM46914.1"/>
    </source>
</evidence>
<dbReference type="EMBL" id="CP002985">
    <property type="protein sequence ID" value="AEM46914.1"/>
    <property type="molecule type" value="Genomic_DNA"/>
</dbReference>
<dbReference type="STRING" id="743299.Acife_0716"/>
<feature type="region of interest" description="Disordered" evidence="1">
    <location>
        <begin position="108"/>
        <end position="185"/>
    </location>
</feature>
<feature type="compositionally biased region" description="Polar residues" evidence="1">
    <location>
        <begin position="161"/>
        <end position="170"/>
    </location>
</feature>
<reference evidence="2 3" key="1">
    <citation type="journal article" date="2011" name="J. Bacteriol.">
        <title>Draft genome of the psychrotolerant acidophile Acidithiobacillus ferrivorans SS3.</title>
        <authorList>
            <person name="Liljeqvist M."/>
            <person name="Valdes J."/>
            <person name="Holmes D.S."/>
            <person name="Dopson M."/>
        </authorList>
    </citation>
    <scope>NUCLEOTIDE SEQUENCE [LARGE SCALE GENOMIC DNA]</scope>
    <source>
        <strain evidence="2 3">SS3</strain>
    </source>
</reference>
<feature type="compositionally biased region" description="Polar residues" evidence="1">
    <location>
        <begin position="119"/>
        <end position="134"/>
    </location>
</feature>
<dbReference type="Proteomes" id="UP000009220">
    <property type="component" value="Chromosome"/>
</dbReference>
<dbReference type="AlphaFoldDB" id="G0JLG2"/>
<evidence type="ECO:0000313" key="3">
    <source>
        <dbReference type="Proteomes" id="UP000009220"/>
    </source>
</evidence>
<dbReference type="RefSeq" id="WP_014028183.1">
    <property type="nucleotide sequence ID" value="NC_015942.1"/>
</dbReference>
<protein>
    <submittedName>
        <fullName evidence="2">Uncharacterized protein</fullName>
    </submittedName>
</protein>
<feature type="compositionally biased region" description="Basic and acidic residues" evidence="1">
    <location>
        <begin position="139"/>
        <end position="160"/>
    </location>
</feature>
<organism evidence="2 3">
    <name type="scientific">Acidithiobacillus ferrivorans SS3</name>
    <dbReference type="NCBI Taxonomy" id="743299"/>
    <lineage>
        <taxon>Bacteria</taxon>
        <taxon>Pseudomonadati</taxon>
        <taxon>Pseudomonadota</taxon>
        <taxon>Acidithiobacillia</taxon>
        <taxon>Acidithiobacillales</taxon>
        <taxon>Acidithiobacillaceae</taxon>
        <taxon>Acidithiobacillus</taxon>
    </lineage>
</organism>
<evidence type="ECO:0000256" key="1">
    <source>
        <dbReference type="SAM" id="MobiDB-lite"/>
    </source>
</evidence>
<dbReference type="KEGG" id="afi:Acife_0716"/>
<name>G0JLG2_9PROT</name>
<feature type="compositionally biased region" description="Polar residues" evidence="1">
    <location>
        <begin position="7"/>
        <end position="17"/>
    </location>
</feature>
<gene>
    <name evidence="2" type="ORF">Acife_0716</name>
</gene>
<accession>G0JLG2</accession>